<dbReference type="GO" id="GO:0006189">
    <property type="term" value="P:'de novo' IMP biosynthetic process"/>
    <property type="evidence" value="ECO:0007669"/>
    <property type="project" value="UniProtKB-UniRule"/>
</dbReference>
<evidence type="ECO:0000256" key="9">
    <source>
        <dbReference type="ARBA" id="ARBA00022840"/>
    </source>
</evidence>
<evidence type="ECO:0000256" key="10">
    <source>
        <dbReference type="ARBA" id="ARBA00023211"/>
    </source>
</evidence>
<sequence>MCPSEVTKSVRLLVIGQGGREHALVWKLSTSPKVEKVFCLPGNAGTANDGTNVAIPQDNHAEIIRFCQRERITFVIIGPEAPLVAGLADDLREAGIGVFGPSAKAAELEGSKVFCKQLMRKANVPTADFHVFDDLESAEAYLEAHQAPCVVKADGLAAGKGVIICDNAEEALAACKSMLVEDQFGKAGSRILIEERLVGQEASILAITDGKTIVPLETSQDFKRAYDDDQGPNTGGMGAYSPAPLVDDAMMSRIEQEVFIPIVHALRVDRRPFLGVLYAGLMITSAGPKVLEFNVRFGDPECQPLLMRLRTDLAELLHAAVFGGLDQIDMQWDERDAVCVVVASGGYPGSYRKGLPIRGLHRYGSDEDLKVFHAGTTLDEGRVVTSGGRVLGVTALGDGLEEARKRAYEALEGIKFTDMMFRADIAKDRSSS</sequence>
<keyword evidence="8 14" id="KW-0658">Purine biosynthesis</keyword>
<evidence type="ECO:0000313" key="18">
    <source>
        <dbReference type="Proteomes" id="UP000317093"/>
    </source>
</evidence>
<dbReference type="InterPro" id="IPR037123">
    <property type="entry name" value="PRibGlycinamide_synth_C_sf"/>
</dbReference>
<reference evidence="17 18" key="1">
    <citation type="submission" date="2019-02" db="EMBL/GenBank/DDBJ databases">
        <title>Deep-cultivation of Planctomycetes and their phenomic and genomic characterization uncovers novel biology.</title>
        <authorList>
            <person name="Wiegand S."/>
            <person name="Jogler M."/>
            <person name="Boedeker C."/>
            <person name="Pinto D."/>
            <person name="Vollmers J."/>
            <person name="Rivas-Marin E."/>
            <person name="Kohn T."/>
            <person name="Peeters S.H."/>
            <person name="Heuer A."/>
            <person name="Rast P."/>
            <person name="Oberbeckmann S."/>
            <person name="Bunk B."/>
            <person name="Jeske O."/>
            <person name="Meyerdierks A."/>
            <person name="Storesund J.E."/>
            <person name="Kallscheuer N."/>
            <person name="Luecker S."/>
            <person name="Lage O.M."/>
            <person name="Pohl T."/>
            <person name="Merkel B.J."/>
            <person name="Hornburger P."/>
            <person name="Mueller R.-W."/>
            <person name="Bruemmer F."/>
            <person name="Labrenz M."/>
            <person name="Spormann A.M."/>
            <person name="Op den Camp H."/>
            <person name="Overmann J."/>
            <person name="Amann R."/>
            <person name="Jetten M.S.M."/>
            <person name="Mascher T."/>
            <person name="Medema M.H."/>
            <person name="Devos D.P."/>
            <person name="Kaster A.-K."/>
            <person name="Ovreas L."/>
            <person name="Rohde M."/>
            <person name="Galperin M.Y."/>
            <person name="Jogler C."/>
        </authorList>
    </citation>
    <scope>NUCLEOTIDE SEQUENCE [LARGE SCALE GENOMIC DNA]</scope>
    <source>
        <strain evidence="17 18">Pan216</strain>
    </source>
</reference>
<evidence type="ECO:0000256" key="1">
    <source>
        <dbReference type="ARBA" id="ARBA00001936"/>
    </source>
</evidence>
<dbReference type="PANTHER" id="PTHR43472">
    <property type="entry name" value="PHOSPHORIBOSYLAMINE--GLYCINE LIGASE"/>
    <property type="match status" value="1"/>
</dbReference>
<dbReference type="InterPro" id="IPR000115">
    <property type="entry name" value="PRibGlycinamide_synth"/>
</dbReference>
<comment type="catalytic activity">
    <reaction evidence="14">
        <text>5-phospho-beta-D-ribosylamine + glycine + ATP = N(1)-(5-phospho-beta-D-ribosyl)glycinamide + ADP + phosphate + H(+)</text>
        <dbReference type="Rhea" id="RHEA:17453"/>
        <dbReference type="ChEBI" id="CHEBI:15378"/>
        <dbReference type="ChEBI" id="CHEBI:30616"/>
        <dbReference type="ChEBI" id="CHEBI:43474"/>
        <dbReference type="ChEBI" id="CHEBI:57305"/>
        <dbReference type="ChEBI" id="CHEBI:58681"/>
        <dbReference type="ChEBI" id="CHEBI:143788"/>
        <dbReference type="ChEBI" id="CHEBI:456216"/>
        <dbReference type="EC" id="6.3.4.13"/>
    </reaction>
</comment>
<evidence type="ECO:0000256" key="8">
    <source>
        <dbReference type="ARBA" id="ARBA00022755"/>
    </source>
</evidence>
<dbReference type="InterPro" id="IPR020559">
    <property type="entry name" value="PRibGlycinamide_synth_CS"/>
</dbReference>
<dbReference type="EC" id="6.3.4.13" evidence="4 14"/>
<comment type="cofactor">
    <cofactor evidence="1">
        <name>Mn(2+)</name>
        <dbReference type="ChEBI" id="CHEBI:29035"/>
    </cofactor>
</comment>
<comment type="similarity">
    <text evidence="11 14">Belongs to the GARS family.</text>
</comment>
<dbReference type="HAMAP" id="MF_00138">
    <property type="entry name" value="GARS"/>
    <property type="match status" value="1"/>
</dbReference>
<dbReference type="InterPro" id="IPR016185">
    <property type="entry name" value="PreATP-grasp_dom_sf"/>
</dbReference>
<dbReference type="Gene3D" id="3.30.470.20">
    <property type="entry name" value="ATP-grasp fold, B domain"/>
    <property type="match status" value="1"/>
</dbReference>
<dbReference type="InterPro" id="IPR020561">
    <property type="entry name" value="PRibGlycinamid_synth_ATP-grasp"/>
</dbReference>
<protein>
    <recommendedName>
        <fullName evidence="4 14">Phosphoribosylamine--glycine ligase</fullName>
        <ecNumber evidence="4 14">6.3.4.13</ecNumber>
    </recommendedName>
    <alternativeName>
        <fullName evidence="14">GARS</fullName>
    </alternativeName>
    <alternativeName>
        <fullName evidence="12 14">Glycinamide ribonucleotide synthetase</fullName>
    </alternativeName>
    <alternativeName>
        <fullName evidence="13 14">Phosphoribosylglycinamide synthetase</fullName>
    </alternativeName>
</protein>
<dbReference type="Pfam" id="PF01071">
    <property type="entry name" value="GARS_A"/>
    <property type="match status" value="1"/>
</dbReference>
<proteinExistence type="inferred from homology"/>
<evidence type="ECO:0000256" key="15">
    <source>
        <dbReference type="PROSITE-ProRule" id="PRU00409"/>
    </source>
</evidence>
<accession>A0A518AX81</accession>
<dbReference type="GO" id="GO:0009113">
    <property type="term" value="P:purine nucleobase biosynthetic process"/>
    <property type="evidence" value="ECO:0007669"/>
    <property type="project" value="InterPro"/>
</dbReference>
<dbReference type="InterPro" id="IPR020562">
    <property type="entry name" value="PRibGlycinamide_synth_N"/>
</dbReference>
<evidence type="ECO:0000256" key="13">
    <source>
        <dbReference type="ARBA" id="ARBA00042864"/>
    </source>
</evidence>
<keyword evidence="10" id="KW-0464">Manganese</keyword>
<dbReference type="GO" id="GO:0004637">
    <property type="term" value="F:phosphoribosylamine-glycine ligase activity"/>
    <property type="evidence" value="ECO:0007669"/>
    <property type="project" value="UniProtKB-UniRule"/>
</dbReference>
<dbReference type="SMART" id="SM01209">
    <property type="entry name" value="GARS_A"/>
    <property type="match status" value="1"/>
</dbReference>
<feature type="domain" description="ATP-grasp" evidence="16">
    <location>
        <begin position="116"/>
        <end position="322"/>
    </location>
</feature>
<dbReference type="EMBL" id="CP036279">
    <property type="protein sequence ID" value="QDU59342.1"/>
    <property type="molecule type" value="Genomic_DNA"/>
</dbReference>
<evidence type="ECO:0000256" key="11">
    <source>
        <dbReference type="ARBA" id="ARBA00038345"/>
    </source>
</evidence>
<evidence type="ECO:0000256" key="12">
    <source>
        <dbReference type="ARBA" id="ARBA00042242"/>
    </source>
</evidence>
<dbReference type="Pfam" id="PF02843">
    <property type="entry name" value="GARS_C"/>
    <property type="match status" value="1"/>
</dbReference>
<dbReference type="InterPro" id="IPR013815">
    <property type="entry name" value="ATP_grasp_subdomain_1"/>
</dbReference>
<dbReference type="SUPFAM" id="SSF52440">
    <property type="entry name" value="PreATP-grasp domain"/>
    <property type="match status" value="1"/>
</dbReference>
<dbReference type="Gene3D" id="3.30.1490.20">
    <property type="entry name" value="ATP-grasp fold, A domain"/>
    <property type="match status" value="1"/>
</dbReference>
<dbReference type="SMART" id="SM01210">
    <property type="entry name" value="GARS_C"/>
    <property type="match status" value="1"/>
</dbReference>
<dbReference type="SUPFAM" id="SSF56059">
    <property type="entry name" value="Glutathione synthetase ATP-binding domain-like"/>
    <property type="match status" value="1"/>
</dbReference>
<evidence type="ECO:0000256" key="14">
    <source>
        <dbReference type="HAMAP-Rule" id="MF_00138"/>
    </source>
</evidence>
<evidence type="ECO:0000259" key="16">
    <source>
        <dbReference type="PROSITE" id="PS50975"/>
    </source>
</evidence>
<keyword evidence="18" id="KW-1185">Reference proteome</keyword>
<dbReference type="Gene3D" id="3.90.600.10">
    <property type="entry name" value="Phosphoribosylglycinamide synthetase, C-terminal domain"/>
    <property type="match status" value="1"/>
</dbReference>
<dbReference type="PANTHER" id="PTHR43472:SF1">
    <property type="entry name" value="PHOSPHORIBOSYLAMINE--GLYCINE LIGASE, CHLOROPLASTIC"/>
    <property type="match status" value="1"/>
</dbReference>
<evidence type="ECO:0000256" key="3">
    <source>
        <dbReference type="ARBA" id="ARBA00005174"/>
    </source>
</evidence>
<evidence type="ECO:0000256" key="4">
    <source>
        <dbReference type="ARBA" id="ARBA00013255"/>
    </source>
</evidence>
<dbReference type="AlphaFoldDB" id="A0A518AX81"/>
<organism evidence="17 18">
    <name type="scientific">Kolteria novifilia</name>
    <dbReference type="NCBI Taxonomy" id="2527975"/>
    <lineage>
        <taxon>Bacteria</taxon>
        <taxon>Pseudomonadati</taxon>
        <taxon>Planctomycetota</taxon>
        <taxon>Planctomycetia</taxon>
        <taxon>Kolteriales</taxon>
        <taxon>Kolteriaceae</taxon>
        <taxon>Kolteria</taxon>
    </lineage>
</organism>
<evidence type="ECO:0000313" key="17">
    <source>
        <dbReference type="EMBL" id="QDU59342.1"/>
    </source>
</evidence>
<dbReference type="SUPFAM" id="SSF51246">
    <property type="entry name" value="Rudiment single hybrid motif"/>
    <property type="match status" value="1"/>
</dbReference>
<dbReference type="KEGG" id="knv:Pan216_01700"/>
<evidence type="ECO:0000256" key="2">
    <source>
        <dbReference type="ARBA" id="ARBA00001946"/>
    </source>
</evidence>
<dbReference type="RefSeq" id="WP_419193120.1">
    <property type="nucleotide sequence ID" value="NZ_CP036279.1"/>
</dbReference>
<dbReference type="FunFam" id="3.30.470.20:FF:000018">
    <property type="entry name" value="Trifunctional purine biosynthetic protein adenosine-3"/>
    <property type="match status" value="1"/>
</dbReference>
<dbReference type="PROSITE" id="PS00184">
    <property type="entry name" value="GARS"/>
    <property type="match status" value="1"/>
</dbReference>
<dbReference type="InterPro" id="IPR011054">
    <property type="entry name" value="Rudment_hybrid_motif"/>
</dbReference>
<evidence type="ECO:0000256" key="5">
    <source>
        <dbReference type="ARBA" id="ARBA00022598"/>
    </source>
</evidence>
<dbReference type="InterPro" id="IPR011761">
    <property type="entry name" value="ATP-grasp"/>
</dbReference>
<gene>
    <name evidence="14 17" type="primary">purD</name>
    <name evidence="17" type="ORF">Pan216_01700</name>
</gene>
<dbReference type="PROSITE" id="PS50975">
    <property type="entry name" value="ATP_GRASP"/>
    <property type="match status" value="1"/>
</dbReference>
<dbReference type="Proteomes" id="UP000317093">
    <property type="component" value="Chromosome"/>
</dbReference>
<dbReference type="Gene3D" id="3.40.50.20">
    <property type="match status" value="1"/>
</dbReference>
<dbReference type="GO" id="GO:0046872">
    <property type="term" value="F:metal ion binding"/>
    <property type="evidence" value="ECO:0007669"/>
    <property type="project" value="UniProtKB-KW"/>
</dbReference>
<keyword evidence="5 14" id="KW-0436">Ligase</keyword>
<keyword evidence="7 15" id="KW-0547">Nucleotide-binding</keyword>
<comment type="cofactor">
    <cofactor evidence="2">
        <name>Mg(2+)</name>
        <dbReference type="ChEBI" id="CHEBI:18420"/>
    </cofactor>
</comment>
<name>A0A518AX81_9BACT</name>
<keyword evidence="9 15" id="KW-0067">ATP-binding</keyword>
<evidence type="ECO:0000256" key="6">
    <source>
        <dbReference type="ARBA" id="ARBA00022723"/>
    </source>
</evidence>
<comment type="pathway">
    <text evidence="3 14">Purine metabolism; IMP biosynthesis via de novo pathway; N(1)-(5-phospho-D-ribosyl)glycinamide from 5-phospho-alpha-D-ribose 1-diphosphate: step 2/2.</text>
</comment>
<evidence type="ECO:0000256" key="7">
    <source>
        <dbReference type="ARBA" id="ARBA00022741"/>
    </source>
</evidence>
<dbReference type="FunFam" id="3.90.600.10:FF:000001">
    <property type="entry name" value="Trifunctional purine biosynthetic protein adenosine-3"/>
    <property type="match status" value="1"/>
</dbReference>
<dbReference type="UniPathway" id="UPA00074">
    <property type="reaction ID" value="UER00125"/>
</dbReference>
<dbReference type="GO" id="GO:0005524">
    <property type="term" value="F:ATP binding"/>
    <property type="evidence" value="ECO:0007669"/>
    <property type="project" value="UniProtKB-UniRule"/>
</dbReference>
<dbReference type="InterPro" id="IPR020560">
    <property type="entry name" value="PRibGlycinamide_synth_C-dom"/>
</dbReference>
<dbReference type="FunFam" id="3.40.50.20:FF:000006">
    <property type="entry name" value="Phosphoribosylamine--glycine ligase, chloroplastic"/>
    <property type="match status" value="1"/>
</dbReference>
<keyword evidence="6" id="KW-0479">Metal-binding</keyword>
<dbReference type="Pfam" id="PF02844">
    <property type="entry name" value="GARS_N"/>
    <property type="match status" value="1"/>
</dbReference>
<dbReference type="NCBIfam" id="TIGR00877">
    <property type="entry name" value="purD"/>
    <property type="match status" value="1"/>
</dbReference>